<evidence type="ECO:0000313" key="7">
    <source>
        <dbReference type="Proteomes" id="UP000028781"/>
    </source>
</evidence>
<dbReference type="EMBL" id="CP009149">
    <property type="protein sequence ID" value="AIJ06348.1"/>
    <property type="molecule type" value="Genomic_DNA"/>
</dbReference>
<dbReference type="InterPro" id="IPR004384">
    <property type="entry name" value="RNA_MeTrfase_TrmJ/LasT"/>
</dbReference>
<dbReference type="NCBIfam" id="TIGR00050">
    <property type="entry name" value="rRNA_methyl_1"/>
    <property type="match status" value="1"/>
</dbReference>
<keyword evidence="2" id="KW-0489">Methyltransferase</keyword>
<evidence type="ECO:0000313" key="6">
    <source>
        <dbReference type="EMBL" id="AIJ06348.1"/>
    </source>
</evidence>
<protein>
    <recommendedName>
        <fullName evidence="5">tRNA/rRNA methyltransferase SpoU type domain-containing protein</fullName>
    </recommendedName>
</protein>
<dbReference type="InterPro" id="IPR029028">
    <property type="entry name" value="Alpha/beta_knot_MTases"/>
</dbReference>
<dbReference type="PIRSF" id="PIRSF004808">
    <property type="entry name" value="LasT"/>
    <property type="match status" value="1"/>
</dbReference>
<dbReference type="GO" id="GO:0002128">
    <property type="term" value="P:tRNA nucleoside ribose methylation"/>
    <property type="evidence" value="ECO:0007669"/>
    <property type="project" value="TreeGrafter"/>
</dbReference>
<dbReference type="Proteomes" id="UP000028781">
    <property type="component" value="Chromosome"/>
</dbReference>
<dbReference type="AlphaFoldDB" id="A0A076LIM0"/>
<dbReference type="SUPFAM" id="SSF75217">
    <property type="entry name" value="alpha/beta knot"/>
    <property type="match status" value="1"/>
</dbReference>
<evidence type="ECO:0000259" key="5">
    <source>
        <dbReference type="Pfam" id="PF00588"/>
    </source>
</evidence>
<dbReference type="GO" id="GO:0008173">
    <property type="term" value="F:RNA methyltransferase activity"/>
    <property type="evidence" value="ECO:0007669"/>
    <property type="project" value="InterPro"/>
</dbReference>
<dbReference type="KEGG" id="mjh:JH146_1506"/>
<sequence>MISVILVNPKYSGNVGSIARVMMNFGFDELRIVGDKSIINDEAYMMAVHAKEILDNAKFYENFDEAINDLDFIIATSGARGGDRNLKRVPITPKELADKILEVKGNIGIVFGREDDGLRNEEIDKCDLLVSIPTSEKYPIMNLSHAVAVILYEIYTKKVENRFLDIRMREASKKDKELLIRKFNEFIDKNEKIPEHKKELCKVIFKRLVNRAFISGKEAWTLMSAFK</sequence>
<dbReference type="RefSeq" id="WP_048202427.1">
    <property type="nucleotide sequence ID" value="NZ_CP009149.1"/>
</dbReference>
<dbReference type="InterPro" id="IPR001537">
    <property type="entry name" value="SpoU_MeTrfase"/>
</dbReference>
<dbReference type="STRING" id="1301915.JH146_1506"/>
<evidence type="ECO:0000256" key="3">
    <source>
        <dbReference type="ARBA" id="ARBA00022679"/>
    </source>
</evidence>
<keyword evidence="7" id="KW-1185">Reference proteome</keyword>
<name>A0A076LIM0_9EURY</name>
<keyword evidence="4" id="KW-0949">S-adenosyl-L-methionine</keyword>
<dbReference type="OrthoDB" id="372184at2157"/>
<proteinExistence type="inferred from homology"/>
<dbReference type="InterPro" id="IPR029026">
    <property type="entry name" value="tRNA_m1G_MTases_N"/>
</dbReference>
<comment type="similarity">
    <text evidence="1">Belongs to the class IV-like SAM-binding methyltransferase superfamily. RNA methyltransferase TrmH family.</text>
</comment>
<evidence type="ECO:0000256" key="1">
    <source>
        <dbReference type="ARBA" id="ARBA00007228"/>
    </source>
</evidence>
<dbReference type="Gene3D" id="3.40.1280.10">
    <property type="match status" value="1"/>
</dbReference>
<accession>A0A076LIM0</accession>
<gene>
    <name evidence="6" type="ORF">JH146_1506</name>
</gene>
<feature type="domain" description="tRNA/rRNA methyltransferase SpoU type" evidence="5">
    <location>
        <begin position="2"/>
        <end position="152"/>
    </location>
</feature>
<reference evidence="6 7" key="1">
    <citation type="journal article" date="2015" name="Int. J. Syst. Evol. Microbiol.">
        <title>M ethanocaldococcus bathoardescens sp. nov., a hyperthermophilic methanogen isolated from a volcanically active deep-sea hydrothermal vent.</title>
        <authorList>
            <person name="Stewart L.C."/>
            <person name="Jung J.H."/>
            <person name="Kim Y.T."/>
            <person name="Kwon S.W."/>
            <person name="Park C.S."/>
            <person name="Holden J.F."/>
        </authorList>
    </citation>
    <scope>NUCLEOTIDE SEQUENCE [LARGE SCALE GENOMIC DNA]</scope>
    <source>
        <strain evidence="6 7">JH146</strain>
    </source>
</reference>
<evidence type="ECO:0000256" key="2">
    <source>
        <dbReference type="ARBA" id="ARBA00022603"/>
    </source>
</evidence>
<dbReference type="Pfam" id="PF00588">
    <property type="entry name" value="SpoU_methylase"/>
    <property type="match status" value="1"/>
</dbReference>
<dbReference type="CDD" id="cd18093">
    <property type="entry name" value="SpoU-like_TrmJ"/>
    <property type="match status" value="1"/>
</dbReference>
<dbReference type="HOGENOM" id="CLU_056931_3_0_2"/>
<dbReference type="FunFam" id="3.40.1280.10:FF:000019">
    <property type="entry name" value="Putative tRNA/rRNA methyltransferase"/>
    <property type="match status" value="1"/>
</dbReference>
<organism evidence="6 7">
    <name type="scientific">Methanocaldococcus bathoardescens</name>
    <dbReference type="NCBI Taxonomy" id="1301915"/>
    <lineage>
        <taxon>Archaea</taxon>
        <taxon>Methanobacteriati</taxon>
        <taxon>Methanobacteriota</taxon>
        <taxon>Methanomada group</taxon>
        <taxon>Methanococci</taxon>
        <taxon>Methanococcales</taxon>
        <taxon>Methanocaldococcaceae</taxon>
        <taxon>Methanocaldococcus</taxon>
    </lineage>
</organism>
<keyword evidence="3" id="KW-0808">Transferase</keyword>
<dbReference type="GO" id="GO:0003723">
    <property type="term" value="F:RNA binding"/>
    <property type="evidence" value="ECO:0007669"/>
    <property type="project" value="InterPro"/>
</dbReference>
<dbReference type="GO" id="GO:0005829">
    <property type="term" value="C:cytosol"/>
    <property type="evidence" value="ECO:0007669"/>
    <property type="project" value="TreeGrafter"/>
</dbReference>
<dbReference type="PANTHER" id="PTHR42786">
    <property type="entry name" value="TRNA/RRNA METHYLTRANSFERASE"/>
    <property type="match status" value="1"/>
</dbReference>
<dbReference type="PANTHER" id="PTHR42786:SF2">
    <property type="entry name" value="TRNA (CYTIDINE_URIDINE-2'-O-)-METHYLTRANSFERASE TRMJ"/>
    <property type="match status" value="1"/>
</dbReference>
<evidence type="ECO:0000256" key="4">
    <source>
        <dbReference type="ARBA" id="ARBA00022691"/>
    </source>
</evidence>
<dbReference type="GeneID" id="24892138"/>